<name>A0ACB7TCH1_HYAAI</name>
<gene>
    <name evidence="1" type="ORF">HPB50_004587</name>
</gene>
<dbReference type="Proteomes" id="UP000821845">
    <property type="component" value="Chromosome 1"/>
</dbReference>
<reference evidence="1" key="1">
    <citation type="submission" date="2020-05" db="EMBL/GenBank/DDBJ databases">
        <title>Large-scale comparative analyses of tick genomes elucidate their genetic diversity and vector capacities.</title>
        <authorList>
            <person name="Jia N."/>
            <person name="Wang J."/>
            <person name="Shi W."/>
            <person name="Du L."/>
            <person name="Sun Y."/>
            <person name="Zhan W."/>
            <person name="Jiang J."/>
            <person name="Wang Q."/>
            <person name="Zhang B."/>
            <person name="Ji P."/>
            <person name="Sakyi L.B."/>
            <person name="Cui X."/>
            <person name="Yuan T."/>
            <person name="Jiang B."/>
            <person name="Yang W."/>
            <person name="Lam T.T.-Y."/>
            <person name="Chang Q."/>
            <person name="Ding S."/>
            <person name="Wang X."/>
            <person name="Zhu J."/>
            <person name="Ruan X."/>
            <person name="Zhao L."/>
            <person name="Wei J."/>
            <person name="Que T."/>
            <person name="Du C."/>
            <person name="Cheng J."/>
            <person name="Dai P."/>
            <person name="Han X."/>
            <person name="Huang E."/>
            <person name="Gao Y."/>
            <person name="Liu J."/>
            <person name="Shao H."/>
            <person name="Ye R."/>
            <person name="Li L."/>
            <person name="Wei W."/>
            <person name="Wang X."/>
            <person name="Wang C."/>
            <person name="Yang T."/>
            <person name="Huo Q."/>
            <person name="Li W."/>
            <person name="Guo W."/>
            <person name="Chen H."/>
            <person name="Zhou L."/>
            <person name="Ni X."/>
            <person name="Tian J."/>
            <person name="Zhou Y."/>
            <person name="Sheng Y."/>
            <person name="Liu T."/>
            <person name="Pan Y."/>
            <person name="Xia L."/>
            <person name="Li J."/>
            <person name="Zhao F."/>
            <person name="Cao W."/>
        </authorList>
    </citation>
    <scope>NUCLEOTIDE SEQUENCE</scope>
    <source>
        <strain evidence="1">Hyas-2018</strain>
    </source>
</reference>
<keyword evidence="2" id="KW-1185">Reference proteome</keyword>
<comment type="caution">
    <text evidence="1">The sequence shown here is derived from an EMBL/GenBank/DDBJ whole genome shotgun (WGS) entry which is preliminary data.</text>
</comment>
<proteinExistence type="predicted"/>
<sequence length="270" mass="29692">MPAQEKEDVARKSRHDDDDDDDGSDEKKRTRRDLIGSAISSFSLLVHPGSSLPSAFVLIPGVRRIEPRSVRVQPGRLHHQRETCFLLMSSTKLALAALSAQQRLNEISSPGRNAGSKSKEFPAVHHTGSNTRSAINAADGIISDKRGCTNVRGDCRRRLGRERCKWAPGFFRPATRHVGSSPQTRHVGREDAVGTRDNLPFAPMALPAEDQRRNEPLVFAARSEVMDVGLPVCLTATAASSVPVSKEQIGQQRQSDRKHIYIFSQQGGPF</sequence>
<evidence type="ECO:0000313" key="2">
    <source>
        <dbReference type="Proteomes" id="UP000821845"/>
    </source>
</evidence>
<protein>
    <submittedName>
        <fullName evidence="1">Uncharacterized protein</fullName>
    </submittedName>
</protein>
<accession>A0ACB7TCH1</accession>
<dbReference type="EMBL" id="CM023481">
    <property type="protein sequence ID" value="KAH6944705.1"/>
    <property type="molecule type" value="Genomic_DNA"/>
</dbReference>
<organism evidence="1 2">
    <name type="scientific">Hyalomma asiaticum</name>
    <name type="common">Tick</name>
    <dbReference type="NCBI Taxonomy" id="266040"/>
    <lineage>
        <taxon>Eukaryota</taxon>
        <taxon>Metazoa</taxon>
        <taxon>Ecdysozoa</taxon>
        <taxon>Arthropoda</taxon>
        <taxon>Chelicerata</taxon>
        <taxon>Arachnida</taxon>
        <taxon>Acari</taxon>
        <taxon>Parasitiformes</taxon>
        <taxon>Ixodida</taxon>
        <taxon>Ixodoidea</taxon>
        <taxon>Ixodidae</taxon>
        <taxon>Hyalomminae</taxon>
        <taxon>Hyalomma</taxon>
    </lineage>
</organism>
<evidence type="ECO:0000313" key="1">
    <source>
        <dbReference type="EMBL" id="KAH6944705.1"/>
    </source>
</evidence>